<comment type="caution">
    <text evidence="1">The sequence shown here is derived from an EMBL/GenBank/DDBJ whole genome shotgun (WGS) entry which is preliminary data.</text>
</comment>
<accession>A0ABQ2DBD9</accession>
<reference evidence="2" key="1">
    <citation type="journal article" date="2019" name="Int. J. Syst. Evol. Microbiol.">
        <title>The Global Catalogue of Microorganisms (GCM) 10K type strain sequencing project: providing services to taxonomists for standard genome sequencing and annotation.</title>
        <authorList>
            <consortium name="The Broad Institute Genomics Platform"/>
            <consortium name="The Broad Institute Genome Sequencing Center for Infectious Disease"/>
            <person name="Wu L."/>
            <person name="Ma J."/>
        </authorList>
    </citation>
    <scope>NUCLEOTIDE SEQUENCE [LARGE SCALE GENOMIC DNA]</scope>
    <source>
        <strain evidence="2">CGMCC 1.3685</strain>
    </source>
</reference>
<organism evidence="1 2">
    <name type="scientific">Glutamicibacter ardleyensis</name>
    <dbReference type="NCBI Taxonomy" id="225894"/>
    <lineage>
        <taxon>Bacteria</taxon>
        <taxon>Bacillati</taxon>
        <taxon>Actinomycetota</taxon>
        <taxon>Actinomycetes</taxon>
        <taxon>Micrococcales</taxon>
        <taxon>Micrococcaceae</taxon>
        <taxon>Glutamicibacter</taxon>
    </lineage>
</organism>
<gene>
    <name evidence="1" type="ORF">GCM10007173_08200</name>
</gene>
<protein>
    <submittedName>
        <fullName evidence="1">Uncharacterized protein</fullName>
    </submittedName>
</protein>
<keyword evidence="2" id="KW-1185">Reference proteome</keyword>
<evidence type="ECO:0000313" key="1">
    <source>
        <dbReference type="EMBL" id="GGJ51969.1"/>
    </source>
</evidence>
<proteinExistence type="predicted"/>
<dbReference type="EMBL" id="BMKX01000001">
    <property type="protein sequence ID" value="GGJ51969.1"/>
    <property type="molecule type" value="Genomic_DNA"/>
</dbReference>
<evidence type="ECO:0000313" key="2">
    <source>
        <dbReference type="Proteomes" id="UP000606115"/>
    </source>
</evidence>
<sequence length="62" mass="7102">MILQRLQQTTTVKVTEYQLFLHLSLTRVVTSTVSAQTRFHTMLPEIVERIVPTTSDKSVLQS</sequence>
<name>A0ABQ2DBD9_9MICC</name>
<dbReference type="Proteomes" id="UP000606115">
    <property type="component" value="Unassembled WGS sequence"/>
</dbReference>